<protein>
    <recommendedName>
        <fullName evidence="3">ubiquitinyl hydrolase 1</fullName>
        <ecNumber evidence="3">3.4.19.12</ecNumber>
    </recommendedName>
</protein>
<dbReference type="InterPro" id="IPR035927">
    <property type="entry name" value="DUSP-like_sf"/>
</dbReference>
<dbReference type="InterPro" id="IPR038765">
    <property type="entry name" value="Papain-like_cys_pep_sf"/>
</dbReference>
<reference evidence="11 12" key="1">
    <citation type="submission" date="2024-04" db="EMBL/GenBank/DDBJ databases">
        <title>Tritrichomonas musculus Genome.</title>
        <authorList>
            <person name="Alves-Ferreira E."/>
            <person name="Grigg M."/>
            <person name="Lorenzi H."/>
            <person name="Galac M."/>
        </authorList>
    </citation>
    <scope>NUCLEOTIDE SEQUENCE [LARGE SCALE GENOMIC DNA]</scope>
    <source>
        <strain evidence="11 12">EAF2021</strain>
    </source>
</reference>
<dbReference type="InterPro" id="IPR001394">
    <property type="entry name" value="Peptidase_C19_UCH"/>
</dbReference>
<dbReference type="SUPFAM" id="SSF143791">
    <property type="entry name" value="DUSP-like"/>
    <property type="match status" value="1"/>
</dbReference>
<organism evidence="11 12">
    <name type="scientific">Tritrichomonas musculus</name>
    <dbReference type="NCBI Taxonomy" id="1915356"/>
    <lineage>
        <taxon>Eukaryota</taxon>
        <taxon>Metamonada</taxon>
        <taxon>Parabasalia</taxon>
        <taxon>Tritrichomonadida</taxon>
        <taxon>Tritrichomonadidae</taxon>
        <taxon>Tritrichomonas</taxon>
    </lineage>
</organism>
<keyword evidence="4" id="KW-0645">Protease</keyword>
<proteinExistence type="inferred from homology"/>
<feature type="domain" description="DUSP" evidence="10">
    <location>
        <begin position="5"/>
        <end position="108"/>
    </location>
</feature>
<dbReference type="SUPFAM" id="SSF54001">
    <property type="entry name" value="Cysteine proteinases"/>
    <property type="match status" value="1"/>
</dbReference>
<feature type="compositionally biased region" description="Basic and acidic residues" evidence="8">
    <location>
        <begin position="589"/>
        <end position="722"/>
    </location>
</feature>
<comment type="catalytic activity">
    <reaction evidence="1">
        <text>Thiol-dependent hydrolysis of ester, thioester, amide, peptide and isopeptide bonds formed by the C-terminal Gly of ubiquitin (a 76-residue protein attached to proteins as an intracellular targeting signal).</text>
        <dbReference type="EC" id="3.4.19.12"/>
    </reaction>
</comment>
<keyword evidence="7" id="KW-0788">Thiol protease</keyword>
<dbReference type="EC" id="3.4.19.12" evidence="3"/>
<dbReference type="Proteomes" id="UP001470230">
    <property type="component" value="Unassembled WGS sequence"/>
</dbReference>
<keyword evidence="5" id="KW-0833">Ubl conjugation pathway</keyword>
<dbReference type="InterPro" id="IPR050185">
    <property type="entry name" value="Ub_carboxyl-term_hydrolase"/>
</dbReference>
<comment type="caution">
    <text evidence="11">The sequence shown here is derived from an EMBL/GenBank/DDBJ whole genome shotgun (WGS) entry which is preliminary data.</text>
</comment>
<dbReference type="PANTHER" id="PTHR21646">
    <property type="entry name" value="UBIQUITIN CARBOXYL-TERMINAL HYDROLASE"/>
    <property type="match status" value="1"/>
</dbReference>
<feature type="domain" description="USP" evidence="9">
    <location>
        <begin position="247"/>
        <end position="972"/>
    </location>
</feature>
<dbReference type="PANTHER" id="PTHR21646:SF24">
    <property type="entry name" value="UBIQUITIN CARBOXYL-TERMINAL HYDROLASE"/>
    <property type="match status" value="1"/>
</dbReference>
<evidence type="ECO:0000259" key="10">
    <source>
        <dbReference type="PROSITE" id="PS51283"/>
    </source>
</evidence>
<dbReference type="Pfam" id="PF06337">
    <property type="entry name" value="DUSP"/>
    <property type="match status" value="1"/>
</dbReference>
<evidence type="ECO:0000313" key="11">
    <source>
        <dbReference type="EMBL" id="KAK8839725.1"/>
    </source>
</evidence>
<dbReference type="Gene3D" id="3.30.2230.10">
    <property type="entry name" value="DUSP-like"/>
    <property type="match status" value="1"/>
</dbReference>
<evidence type="ECO:0000256" key="7">
    <source>
        <dbReference type="ARBA" id="ARBA00022807"/>
    </source>
</evidence>
<evidence type="ECO:0000256" key="1">
    <source>
        <dbReference type="ARBA" id="ARBA00000707"/>
    </source>
</evidence>
<dbReference type="PROSITE" id="PS51283">
    <property type="entry name" value="DUSP"/>
    <property type="match status" value="1"/>
</dbReference>
<gene>
    <name evidence="11" type="ORF">M9Y10_031430</name>
</gene>
<evidence type="ECO:0000313" key="12">
    <source>
        <dbReference type="Proteomes" id="UP001470230"/>
    </source>
</evidence>
<feature type="region of interest" description="Disordered" evidence="8">
    <location>
        <begin position="589"/>
        <end position="726"/>
    </location>
</feature>
<dbReference type="SMART" id="SM00695">
    <property type="entry name" value="DUSP"/>
    <property type="match status" value="1"/>
</dbReference>
<dbReference type="EMBL" id="JAPFFF010000050">
    <property type="protein sequence ID" value="KAK8839725.1"/>
    <property type="molecule type" value="Genomic_DNA"/>
</dbReference>
<comment type="similarity">
    <text evidence="2">Belongs to the peptidase C19 family.</text>
</comment>
<evidence type="ECO:0000256" key="4">
    <source>
        <dbReference type="ARBA" id="ARBA00022670"/>
    </source>
</evidence>
<evidence type="ECO:0000256" key="3">
    <source>
        <dbReference type="ARBA" id="ARBA00012759"/>
    </source>
</evidence>
<sequence>MSENPTPEEQCKIIKNIEKESFSIGEKVCPISSAWFHNWKKYVNYDNDPESEQVTTEIGPIDNSKVIKNDQLARNIVESVDFDLLHKESYDLLHKWYTGGPTIELEVISNSKGQPVVVTKYILFKICYISSEKVLEAHKYMKISEMHQKARQMYDVPESSTTRLVYLFNSKPAFVYKDDKTLEYYSFIQKENKVLLDYQKSDGTWYSDELKKSLSNTTTTVSQNNYNSSSFSSSFSSSVSGDTTGVVGFYNLGNTCFFNSGTQCLLHTVPLIKKFVCNDDWMDDLNYTNKIGMRGELAKAFVDLAKEVWSGHSGTINPSNLKNVIGRFRDTFAGYEQQDSHELIYAMLDGIHEDLNRCTQRPILDPVEGDGTDDDETANEAWRRYKLVNNSIIVDLFDGLFRSRLWCPCCHSTTVVFDPYRSITMPIEQPHMKTLKVIYVPYNFSEERKTLTIEIRQSSNDFNEAASLQISRQLGRTVNVKLGSQICKGLPLQWGIQTLFFSRVIIFAFEMPNVNCEDGDPLFTTCSIDIKPKENNQGVLNVLTKMTIPFIVNVADLPDNLDNDEGKALFEKRIEQRLHILWEERRDKENVRDNEKERQRKEKENKLKEEKAKEANKEQDQAKTEEKKETEVEAKEEKNESDDKEKKESDDKEKEKLEKNESEDKEKEKHEEKESDDKEKERLGKKESDDKEKEKQEKKESDNKEEEKESDDKEKSKEESGDQRSNVIAQVFKKKMDLSPPQGVTFSDPSQKLAVTFKMYQPKEFKKKPCKTSPYFTDAHALIHLNEDSNLSIQSLFRNIEMRSQKQQQQQQPDSGILTLSKCFNFFSTPDVLDERNQWYCPKCKQFVCAEKKLDIWKLPEILIIQLKRFYGSGFAARKLDHFVDFPEILDMKEYVIGPQKEEAEIKYRLYAVSNQYGSLSGGHYTAAARVRDPSEPEKDKGWYNFDDSHVSRSSEASAHSAAAYVLFYERIYE</sequence>
<evidence type="ECO:0000256" key="8">
    <source>
        <dbReference type="SAM" id="MobiDB-lite"/>
    </source>
</evidence>
<evidence type="ECO:0000256" key="6">
    <source>
        <dbReference type="ARBA" id="ARBA00022801"/>
    </source>
</evidence>
<dbReference type="Gene3D" id="3.90.70.10">
    <property type="entry name" value="Cysteine proteinases"/>
    <property type="match status" value="2"/>
</dbReference>
<evidence type="ECO:0000256" key="5">
    <source>
        <dbReference type="ARBA" id="ARBA00022786"/>
    </source>
</evidence>
<accession>A0ABR2H0L4</accession>
<dbReference type="InterPro" id="IPR006615">
    <property type="entry name" value="Pept_C19_DUSP"/>
</dbReference>
<dbReference type="Pfam" id="PF00443">
    <property type="entry name" value="UCH"/>
    <property type="match status" value="2"/>
</dbReference>
<evidence type="ECO:0000256" key="2">
    <source>
        <dbReference type="ARBA" id="ARBA00009085"/>
    </source>
</evidence>
<keyword evidence="12" id="KW-1185">Reference proteome</keyword>
<name>A0ABR2H0L4_9EUKA</name>
<keyword evidence="6" id="KW-0378">Hydrolase</keyword>
<dbReference type="InterPro" id="IPR028889">
    <property type="entry name" value="USP"/>
</dbReference>
<dbReference type="PROSITE" id="PS50235">
    <property type="entry name" value="USP_3"/>
    <property type="match status" value="1"/>
</dbReference>
<evidence type="ECO:0000259" key="9">
    <source>
        <dbReference type="PROSITE" id="PS50235"/>
    </source>
</evidence>